<sequence>MKPLLRIGQPKTSIFLTVFTLVICLVMCSCNPQHYVTMMTEIGSAFFFYLEVATERSSGKQLCLLLIQVEACKESLLRM</sequence>
<keyword evidence="1" id="KW-0732">Signal</keyword>
<protein>
    <recommendedName>
        <fullName evidence="3">Secreted protein</fullName>
    </recommendedName>
</protein>
<evidence type="ECO:0000256" key="1">
    <source>
        <dbReference type="SAM" id="SignalP"/>
    </source>
</evidence>
<feature type="chain" id="PRO_5002043221" description="Secreted protein" evidence="1">
    <location>
        <begin position="31"/>
        <end position="79"/>
    </location>
</feature>
<evidence type="ECO:0008006" key="3">
    <source>
        <dbReference type="Google" id="ProtNLM"/>
    </source>
</evidence>
<organism evidence="2">
    <name type="scientific">Arundo donax</name>
    <name type="common">Giant reed</name>
    <name type="synonym">Donax arundinaceus</name>
    <dbReference type="NCBI Taxonomy" id="35708"/>
    <lineage>
        <taxon>Eukaryota</taxon>
        <taxon>Viridiplantae</taxon>
        <taxon>Streptophyta</taxon>
        <taxon>Embryophyta</taxon>
        <taxon>Tracheophyta</taxon>
        <taxon>Spermatophyta</taxon>
        <taxon>Magnoliopsida</taxon>
        <taxon>Liliopsida</taxon>
        <taxon>Poales</taxon>
        <taxon>Poaceae</taxon>
        <taxon>PACMAD clade</taxon>
        <taxon>Arundinoideae</taxon>
        <taxon>Arundineae</taxon>
        <taxon>Arundo</taxon>
    </lineage>
</organism>
<name>A0A0A9CLL8_ARUDO</name>
<evidence type="ECO:0000313" key="2">
    <source>
        <dbReference type="EMBL" id="JAD75353.1"/>
    </source>
</evidence>
<reference evidence="2" key="1">
    <citation type="submission" date="2014-09" db="EMBL/GenBank/DDBJ databases">
        <authorList>
            <person name="Magalhaes I.L.F."/>
            <person name="Oliveira U."/>
            <person name="Santos F.R."/>
            <person name="Vidigal T.H.D.A."/>
            <person name="Brescovit A.D."/>
            <person name="Santos A.J."/>
        </authorList>
    </citation>
    <scope>NUCLEOTIDE SEQUENCE</scope>
    <source>
        <tissue evidence="2">Shoot tissue taken approximately 20 cm above the soil surface</tissue>
    </source>
</reference>
<dbReference type="EMBL" id="GBRH01222542">
    <property type="protein sequence ID" value="JAD75353.1"/>
    <property type="molecule type" value="Transcribed_RNA"/>
</dbReference>
<proteinExistence type="predicted"/>
<dbReference type="PROSITE" id="PS51257">
    <property type="entry name" value="PROKAR_LIPOPROTEIN"/>
    <property type="match status" value="1"/>
</dbReference>
<dbReference type="AlphaFoldDB" id="A0A0A9CLL8"/>
<feature type="signal peptide" evidence="1">
    <location>
        <begin position="1"/>
        <end position="30"/>
    </location>
</feature>
<reference evidence="2" key="2">
    <citation type="journal article" date="2015" name="Data Brief">
        <title>Shoot transcriptome of the giant reed, Arundo donax.</title>
        <authorList>
            <person name="Barrero R.A."/>
            <person name="Guerrero F.D."/>
            <person name="Moolhuijzen P."/>
            <person name="Goolsby J.A."/>
            <person name="Tidwell J."/>
            <person name="Bellgard S.E."/>
            <person name="Bellgard M.I."/>
        </authorList>
    </citation>
    <scope>NUCLEOTIDE SEQUENCE</scope>
    <source>
        <tissue evidence="2">Shoot tissue taken approximately 20 cm above the soil surface</tissue>
    </source>
</reference>
<accession>A0A0A9CLL8</accession>